<evidence type="ECO:0000313" key="4">
    <source>
        <dbReference type="Proteomes" id="UP000626109"/>
    </source>
</evidence>
<dbReference type="InterPro" id="IPR006224">
    <property type="entry name" value="PsdUridine_synth_RluA-like_CS"/>
</dbReference>
<dbReference type="GO" id="GO:0003723">
    <property type="term" value="F:RNA binding"/>
    <property type="evidence" value="ECO:0007669"/>
    <property type="project" value="InterPro"/>
</dbReference>
<evidence type="ECO:0000256" key="1">
    <source>
        <dbReference type="SAM" id="MobiDB-lite"/>
    </source>
</evidence>
<proteinExistence type="predicted"/>
<dbReference type="Gene3D" id="3.30.2350.10">
    <property type="entry name" value="Pseudouridine synthase"/>
    <property type="match status" value="1"/>
</dbReference>
<dbReference type="AlphaFoldDB" id="A0A813KSM8"/>
<dbReference type="Pfam" id="PF00849">
    <property type="entry name" value="PseudoU_synth_2"/>
    <property type="match status" value="1"/>
</dbReference>
<dbReference type="GO" id="GO:0160141">
    <property type="term" value="F:23S rRNA pseudouridine(955/2504/2580) synthase activity"/>
    <property type="evidence" value="ECO:0007669"/>
    <property type="project" value="UniProtKB-EC"/>
</dbReference>
<name>A0A813KSM8_POLGL</name>
<feature type="region of interest" description="Disordered" evidence="1">
    <location>
        <begin position="139"/>
        <end position="181"/>
    </location>
</feature>
<sequence>MQRCLARTAARHSSSGSRWSLCRWKALTPPSEAEFGRLPAAPRRSLCASSSSVAPVEEPKVLRRAEAAAEADGTEIDAEGDIPPEVSELFDTLRGEAMRRLDEFGPIHLFSLCWAYSTARLLDDDLQRRITRAALRLGEKRDAARSGDSRSGGKAVSFSDAEKAGSAEGPEDSSQKGPEGAMRAEPYIAQESDHWLALFKPPNWTVSVDSKEATKQAAVTPFEDDEEADADEELLAAGGRPRVHAWIRRHLAEKYPICTDATEAFGLLHRLDAQTSGLLVCAKSYVGAYWLRLQWCSYLVDKEYICLVHGWVDRSEREIHKRIRVDKRKAPNSRRTVSTHCTVGANGKPSYTELYTLAHLQGPSRENGSASDDGRYSLVALKLHTGRTHQIRVHMLSIGHPLVTDSKYAEGLLGADKVWCPRNFLHTYRLAFKDVPTEEELDGVGSGKLKELYCPLPEDLRDCLSTLKPIDEVSQRHVSDWITGDRTKMSSFDAYLEQG</sequence>
<dbReference type="EMBL" id="CAJNNW010032165">
    <property type="protein sequence ID" value="CAE8711474.1"/>
    <property type="molecule type" value="Genomic_DNA"/>
</dbReference>
<protein>
    <recommendedName>
        <fullName evidence="2">Pseudouridine synthase RsuA/RluA-like domain-containing protein</fullName>
    </recommendedName>
</protein>
<dbReference type="PANTHER" id="PTHR21600:SF92">
    <property type="entry name" value="RIBOSOMAL LARGE SUBUNIT PSEUDOURIDINE SYNTHASE C"/>
    <property type="match status" value="1"/>
</dbReference>
<dbReference type="Proteomes" id="UP000626109">
    <property type="component" value="Unassembled WGS sequence"/>
</dbReference>
<reference evidence="3" key="1">
    <citation type="submission" date="2021-02" db="EMBL/GenBank/DDBJ databases">
        <authorList>
            <person name="Dougan E. K."/>
            <person name="Rhodes N."/>
            <person name="Thang M."/>
            <person name="Chan C."/>
        </authorList>
    </citation>
    <scope>NUCLEOTIDE SEQUENCE</scope>
</reference>
<dbReference type="PROSITE" id="PS01129">
    <property type="entry name" value="PSI_RLU"/>
    <property type="match status" value="1"/>
</dbReference>
<comment type="caution">
    <text evidence="3">The sequence shown here is derived from an EMBL/GenBank/DDBJ whole genome shotgun (WGS) entry which is preliminary data.</text>
</comment>
<dbReference type="PANTHER" id="PTHR21600">
    <property type="entry name" value="MITOCHONDRIAL RNA PSEUDOURIDINE SYNTHASE"/>
    <property type="match status" value="1"/>
</dbReference>
<dbReference type="GO" id="GO:0000455">
    <property type="term" value="P:enzyme-directed rRNA pseudouridine synthesis"/>
    <property type="evidence" value="ECO:0007669"/>
    <property type="project" value="TreeGrafter"/>
</dbReference>
<accession>A0A813KSM8</accession>
<feature type="compositionally biased region" description="Basic and acidic residues" evidence="1">
    <location>
        <begin position="139"/>
        <end position="148"/>
    </location>
</feature>
<dbReference type="SUPFAM" id="SSF55120">
    <property type="entry name" value="Pseudouridine synthase"/>
    <property type="match status" value="1"/>
</dbReference>
<feature type="domain" description="Pseudouridine synthase RsuA/RluA-like" evidence="2">
    <location>
        <begin position="248"/>
        <end position="396"/>
    </location>
</feature>
<evidence type="ECO:0000259" key="2">
    <source>
        <dbReference type="Pfam" id="PF00849"/>
    </source>
</evidence>
<evidence type="ECO:0000313" key="3">
    <source>
        <dbReference type="EMBL" id="CAE8711474.1"/>
    </source>
</evidence>
<dbReference type="CDD" id="cd02869">
    <property type="entry name" value="PseudoU_synth_RluA_like"/>
    <property type="match status" value="1"/>
</dbReference>
<gene>
    <name evidence="3" type="ORF">PGLA2088_LOCUS36494</name>
</gene>
<dbReference type="InterPro" id="IPR050188">
    <property type="entry name" value="RluA_PseudoU_synthase"/>
</dbReference>
<dbReference type="InterPro" id="IPR020103">
    <property type="entry name" value="PsdUridine_synth_cat_dom_sf"/>
</dbReference>
<organism evidence="3 4">
    <name type="scientific">Polarella glacialis</name>
    <name type="common">Dinoflagellate</name>
    <dbReference type="NCBI Taxonomy" id="89957"/>
    <lineage>
        <taxon>Eukaryota</taxon>
        <taxon>Sar</taxon>
        <taxon>Alveolata</taxon>
        <taxon>Dinophyceae</taxon>
        <taxon>Suessiales</taxon>
        <taxon>Suessiaceae</taxon>
        <taxon>Polarella</taxon>
    </lineage>
</organism>
<dbReference type="InterPro" id="IPR006145">
    <property type="entry name" value="PsdUridine_synth_RsuA/RluA"/>
</dbReference>